<keyword evidence="3" id="KW-1185">Reference proteome</keyword>
<dbReference type="EMBL" id="FNDW01000001">
    <property type="protein sequence ID" value="SDH65326.1"/>
    <property type="molecule type" value="Genomic_DNA"/>
</dbReference>
<proteinExistence type="predicted"/>
<protein>
    <submittedName>
        <fullName evidence="2">Uncharacterized alpha/beta hydrolase domain</fullName>
    </submittedName>
</protein>
<dbReference type="Proteomes" id="UP000198869">
    <property type="component" value="Unassembled WGS sequence"/>
</dbReference>
<feature type="domain" description="T6SS Phospholipase effector Tle1-like catalytic" evidence="1">
    <location>
        <begin position="150"/>
        <end position="243"/>
    </location>
</feature>
<gene>
    <name evidence="2" type="ORF">SAMN05421846_101437</name>
</gene>
<reference evidence="3" key="1">
    <citation type="submission" date="2016-10" db="EMBL/GenBank/DDBJ databases">
        <authorList>
            <person name="Varghese N."/>
            <person name="Submissions S."/>
        </authorList>
    </citation>
    <scope>NUCLEOTIDE SEQUENCE [LARGE SCALE GENOMIC DNA]</scope>
    <source>
        <strain evidence="3">DSM 17071</strain>
    </source>
</reference>
<name>A0A1G8E5V7_9FLAO</name>
<accession>A0A1G8E5V7</accession>
<dbReference type="AlphaFoldDB" id="A0A1G8E5V7"/>
<keyword evidence="2" id="KW-0378">Hydrolase</keyword>
<dbReference type="PANTHER" id="PTHR33840:SF1">
    <property type="entry name" value="TLE1 PHOSPHOLIPASE DOMAIN-CONTAINING PROTEIN"/>
    <property type="match status" value="1"/>
</dbReference>
<dbReference type="Pfam" id="PF09994">
    <property type="entry name" value="T6SS_Tle1-like_cat"/>
    <property type="match status" value="2"/>
</dbReference>
<dbReference type="InterPro" id="IPR018712">
    <property type="entry name" value="Tle1-like_cat"/>
</dbReference>
<evidence type="ECO:0000313" key="2">
    <source>
        <dbReference type="EMBL" id="SDH65326.1"/>
    </source>
</evidence>
<evidence type="ECO:0000313" key="3">
    <source>
        <dbReference type="Proteomes" id="UP000198869"/>
    </source>
</evidence>
<organism evidence="2 3">
    <name type="scientific">Chryseobacterium taeanense</name>
    <dbReference type="NCBI Taxonomy" id="311334"/>
    <lineage>
        <taxon>Bacteria</taxon>
        <taxon>Pseudomonadati</taxon>
        <taxon>Bacteroidota</taxon>
        <taxon>Flavobacteriia</taxon>
        <taxon>Flavobacteriales</taxon>
        <taxon>Weeksellaceae</taxon>
        <taxon>Chryseobacterium group</taxon>
        <taxon>Chryseobacterium</taxon>
    </lineage>
</organism>
<evidence type="ECO:0000259" key="1">
    <source>
        <dbReference type="Pfam" id="PF09994"/>
    </source>
</evidence>
<dbReference type="PANTHER" id="PTHR33840">
    <property type="match status" value="1"/>
</dbReference>
<feature type="domain" description="T6SS Phospholipase effector Tle1-like catalytic" evidence="1">
    <location>
        <begin position="25"/>
        <end position="142"/>
    </location>
</feature>
<dbReference type="GO" id="GO:0016787">
    <property type="term" value="F:hydrolase activity"/>
    <property type="evidence" value="ECO:0007669"/>
    <property type="project" value="UniProtKB-KW"/>
</dbReference>
<dbReference type="STRING" id="311334.SAMN05421846_101437"/>
<sequence length="463" mass="52580">MFHSENEYKIKPQSDMKSSIISVGIFFDGTGNNGMNAVSPEKPPKNNESYYGNITNIYKLFQLFNGEEKLYVEGIGTVTTQEDSDFAMATCMNPAGFKGYSSEDKLQKAFSFIKKKLSDTTKQYEFYIYGFSRGSMLARNLCYELLKPNASFQGNIKVKFLGVFDTVESAAFNDYNVMILPETEKALHLCAINESRYFFPLTGFFENSGLMQDSKFETGNAAWKEIFVPGAHADIGGGYIEGSQSIYVSPNFLVDKEIHAYLDGVRTTATDAESHKIWNYLLNDYKVDRGEIFSQAYIVREYVHNDLSKVYGKLMLEESNAEKPIFSTDFSESDFLIDVEEHPYLAHFSNTLENYAQNLSTEIKPVYDYQRLADYTHISANFGLYLPAILENSEDGGHAEFINNGLNVPGNYDDQLKVSQSKLQLEIHHIEDSIVDYAYGTNIPNNDNWSRTILIKENLYNKC</sequence>